<keyword evidence="3" id="KW-1185">Reference proteome</keyword>
<dbReference type="InterPro" id="IPR040256">
    <property type="entry name" value="At4g02000-like"/>
</dbReference>
<comment type="caution">
    <text evidence="2">The sequence shown here is derived from an EMBL/GenBank/DDBJ whole genome shotgun (WGS) entry which is preliminary data.</text>
</comment>
<feature type="domain" description="DUF4283" evidence="1">
    <location>
        <begin position="37"/>
        <end position="117"/>
    </location>
</feature>
<evidence type="ECO:0000313" key="2">
    <source>
        <dbReference type="EMBL" id="RYR33935.1"/>
    </source>
</evidence>
<evidence type="ECO:0000313" key="3">
    <source>
        <dbReference type="Proteomes" id="UP000289738"/>
    </source>
</evidence>
<evidence type="ECO:0000259" key="1">
    <source>
        <dbReference type="Pfam" id="PF14111"/>
    </source>
</evidence>
<dbReference type="PANTHER" id="PTHR31286:SF178">
    <property type="entry name" value="DUF4283 DOMAIN-CONTAINING PROTEIN"/>
    <property type="match status" value="1"/>
</dbReference>
<dbReference type="EMBL" id="SDMP01000010">
    <property type="protein sequence ID" value="RYR33935.1"/>
    <property type="molecule type" value="Genomic_DNA"/>
</dbReference>
<dbReference type="AlphaFoldDB" id="A0A445B5H7"/>
<protein>
    <recommendedName>
        <fullName evidence="1">DUF4283 domain-containing protein</fullName>
    </recommendedName>
</protein>
<dbReference type="PANTHER" id="PTHR31286">
    <property type="entry name" value="GLYCINE-RICH CELL WALL STRUCTURAL PROTEIN 1.8-LIKE"/>
    <property type="match status" value="1"/>
</dbReference>
<accession>A0A445B5H7</accession>
<gene>
    <name evidence="2" type="ORF">Ahy_A10g048624</name>
</gene>
<reference evidence="2 3" key="1">
    <citation type="submission" date="2019-01" db="EMBL/GenBank/DDBJ databases">
        <title>Sequencing of cultivated peanut Arachis hypogaea provides insights into genome evolution and oil improvement.</title>
        <authorList>
            <person name="Chen X."/>
        </authorList>
    </citation>
    <scope>NUCLEOTIDE SEQUENCE [LARGE SCALE GENOMIC DNA]</scope>
    <source>
        <strain evidence="3">cv. Fuhuasheng</strain>
        <tissue evidence="2">Leaves</tissue>
    </source>
</reference>
<proteinExistence type="predicted"/>
<name>A0A445B5H7_ARAHY</name>
<dbReference type="InterPro" id="IPR025558">
    <property type="entry name" value="DUF4283"/>
</dbReference>
<organism evidence="2 3">
    <name type="scientific">Arachis hypogaea</name>
    <name type="common">Peanut</name>
    <dbReference type="NCBI Taxonomy" id="3818"/>
    <lineage>
        <taxon>Eukaryota</taxon>
        <taxon>Viridiplantae</taxon>
        <taxon>Streptophyta</taxon>
        <taxon>Embryophyta</taxon>
        <taxon>Tracheophyta</taxon>
        <taxon>Spermatophyta</taxon>
        <taxon>Magnoliopsida</taxon>
        <taxon>eudicotyledons</taxon>
        <taxon>Gunneridae</taxon>
        <taxon>Pentapetalae</taxon>
        <taxon>rosids</taxon>
        <taxon>fabids</taxon>
        <taxon>Fabales</taxon>
        <taxon>Fabaceae</taxon>
        <taxon>Papilionoideae</taxon>
        <taxon>50 kb inversion clade</taxon>
        <taxon>dalbergioids sensu lato</taxon>
        <taxon>Dalbergieae</taxon>
        <taxon>Pterocarpus clade</taxon>
        <taxon>Arachis</taxon>
    </lineage>
</organism>
<dbReference type="Proteomes" id="UP000289738">
    <property type="component" value="Chromosome A10"/>
</dbReference>
<dbReference type="Pfam" id="PF14111">
    <property type="entry name" value="DUF4283"/>
    <property type="match status" value="1"/>
</dbReference>
<sequence length="221" mass="25981">MSNTNTILDTQNTTQDQEDEELLVVFNNKDVREGIQGCENSLIGRLLTEKSINSAWIQSAIQNIWKKPKGLRIVELKPRFTIFFQKETDLDRVLKGSPWYFRNLWFLLKKWDRSEDPIEKGLGNVDIKVQIWNLLEHYKTARLGWRIAYALGIVKECDGKSTKWRLGGKERKNTISQQRLTTRMLEKLEKLTMIDIPKSNNSKRKEAEQLQYNLEQIARIE</sequence>